<dbReference type="InterPro" id="IPR050833">
    <property type="entry name" value="Poly_Biosynth_Transport"/>
</dbReference>
<dbReference type="RefSeq" id="WP_344930899.1">
    <property type="nucleotide sequence ID" value="NZ_BAABCW010000033.1"/>
</dbReference>
<feature type="transmembrane region" description="Helical" evidence="6">
    <location>
        <begin position="452"/>
        <end position="470"/>
    </location>
</feature>
<feature type="transmembrane region" description="Helical" evidence="6">
    <location>
        <begin position="179"/>
        <end position="199"/>
    </location>
</feature>
<evidence type="ECO:0000256" key="4">
    <source>
        <dbReference type="ARBA" id="ARBA00022989"/>
    </source>
</evidence>
<evidence type="ECO:0000256" key="3">
    <source>
        <dbReference type="ARBA" id="ARBA00022692"/>
    </source>
</evidence>
<evidence type="ECO:0000313" key="7">
    <source>
        <dbReference type="EMBL" id="GAA3523092.1"/>
    </source>
</evidence>
<organism evidence="7 8">
    <name type="scientific">Aquimarina addita</name>
    <dbReference type="NCBI Taxonomy" id="870485"/>
    <lineage>
        <taxon>Bacteria</taxon>
        <taxon>Pseudomonadati</taxon>
        <taxon>Bacteroidota</taxon>
        <taxon>Flavobacteriia</taxon>
        <taxon>Flavobacteriales</taxon>
        <taxon>Flavobacteriaceae</taxon>
        <taxon>Aquimarina</taxon>
    </lineage>
</organism>
<protein>
    <recommendedName>
        <fullName evidence="9">Sugar isomerase</fullName>
    </recommendedName>
</protein>
<accession>A0ABP6UUY3</accession>
<evidence type="ECO:0000256" key="6">
    <source>
        <dbReference type="SAM" id="Phobius"/>
    </source>
</evidence>
<feature type="transmembrane region" description="Helical" evidence="6">
    <location>
        <begin position="80"/>
        <end position="100"/>
    </location>
</feature>
<gene>
    <name evidence="7" type="ORF">GCM10022393_42300</name>
</gene>
<evidence type="ECO:0008006" key="9">
    <source>
        <dbReference type="Google" id="ProtNLM"/>
    </source>
</evidence>
<feature type="transmembrane region" description="Helical" evidence="6">
    <location>
        <begin position="330"/>
        <end position="348"/>
    </location>
</feature>
<keyword evidence="5 6" id="KW-0472">Membrane</keyword>
<keyword evidence="4 6" id="KW-1133">Transmembrane helix</keyword>
<dbReference type="PANTHER" id="PTHR30250:SF11">
    <property type="entry name" value="O-ANTIGEN TRANSPORTER-RELATED"/>
    <property type="match status" value="1"/>
</dbReference>
<feature type="transmembrane region" description="Helical" evidence="6">
    <location>
        <begin position="360"/>
        <end position="378"/>
    </location>
</feature>
<feature type="transmembrane region" description="Helical" evidence="6">
    <location>
        <begin position="300"/>
        <end position="324"/>
    </location>
</feature>
<dbReference type="EMBL" id="BAABCW010000033">
    <property type="protein sequence ID" value="GAA3523092.1"/>
    <property type="molecule type" value="Genomic_DNA"/>
</dbReference>
<feature type="transmembrane region" description="Helical" evidence="6">
    <location>
        <begin position="211"/>
        <end position="231"/>
    </location>
</feature>
<keyword evidence="3 6" id="KW-0812">Transmembrane</keyword>
<reference evidence="8" key="1">
    <citation type="journal article" date="2019" name="Int. J. Syst. Evol. Microbiol.">
        <title>The Global Catalogue of Microorganisms (GCM) 10K type strain sequencing project: providing services to taxonomists for standard genome sequencing and annotation.</title>
        <authorList>
            <consortium name="The Broad Institute Genomics Platform"/>
            <consortium name="The Broad Institute Genome Sequencing Center for Infectious Disease"/>
            <person name="Wu L."/>
            <person name="Ma J."/>
        </authorList>
    </citation>
    <scope>NUCLEOTIDE SEQUENCE [LARGE SCALE GENOMIC DNA]</scope>
    <source>
        <strain evidence="8">JCM 17106</strain>
    </source>
</reference>
<dbReference type="Proteomes" id="UP001500459">
    <property type="component" value="Unassembled WGS sequence"/>
</dbReference>
<dbReference type="PANTHER" id="PTHR30250">
    <property type="entry name" value="PST FAMILY PREDICTED COLANIC ACID TRANSPORTER"/>
    <property type="match status" value="1"/>
</dbReference>
<comment type="caution">
    <text evidence="7">The sequence shown here is derived from an EMBL/GenBank/DDBJ whole genome shotgun (WGS) entry which is preliminary data.</text>
</comment>
<keyword evidence="2" id="KW-1003">Cell membrane</keyword>
<evidence type="ECO:0000313" key="8">
    <source>
        <dbReference type="Proteomes" id="UP001500459"/>
    </source>
</evidence>
<feature type="transmembrane region" description="Helical" evidence="6">
    <location>
        <begin position="156"/>
        <end position="173"/>
    </location>
</feature>
<dbReference type="InterPro" id="IPR002797">
    <property type="entry name" value="Polysacc_synth"/>
</dbReference>
<evidence type="ECO:0000256" key="5">
    <source>
        <dbReference type="ARBA" id="ARBA00023136"/>
    </source>
</evidence>
<feature type="transmembrane region" description="Helical" evidence="6">
    <location>
        <begin position="51"/>
        <end position="68"/>
    </location>
</feature>
<evidence type="ECO:0000256" key="1">
    <source>
        <dbReference type="ARBA" id="ARBA00004651"/>
    </source>
</evidence>
<name>A0ABP6UUY3_9FLAO</name>
<feature type="transmembrane region" description="Helical" evidence="6">
    <location>
        <begin position="424"/>
        <end position="440"/>
    </location>
</feature>
<proteinExistence type="predicted"/>
<feature type="transmembrane region" description="Helical" evidence="6">
    <location>
        <begin position="12"/>
        <end position="31"/>
    </location>
</feature>
<keyword evidence="8" id="KW-1185">Reference proteome</keyword>
<comment type="subcellular location">
    <subcellularLocation>
        <location evidence="1">Cell membrane</location>
        <topology evidence="1">Multi-pass membrane protein</topology>
    </subcellularLocation>
</comment>
<evidence type="ECO:0000256" key="2">
    <source>
        <dbReference type="ARBA" id="ARBA00022475"/>
    </source>
</evidence>
<feature type="transmembrane region" description="Helical" evidence="6">
    <location>
        <begin position="384"/>
        <end position="404"/>
    </location>
</feature>
<feature type="transmembrane region" description="Helical" evidence="6">
    <location>
        <begin position="251"/>
        <end position="271"/>
    </location>
</feature>
<dbReference type="Pfam" id="PF01943">
    <property type="entry name" value="Polysacc_synt"/>
    <property type="match status" value="1"/>
</dbReference>
<feature type="transmembrane region" description="Helical" evidence="6">
    <location>
        <begin position="120"/>
        <end position="140"/>
    </location>
</feature>
<sequence>MGIVLNQSIRNLIVTCIGFGIGAVNTLFLFTNFLDKEYYGLVSYLLSASNLIWPLMAFGVHNTVVKFYSSYTNSQEQNRFLTMMLVIPFCIALIVGTIGWVSYGYILDFFGKENEIIQSYAWTIFVLAITLSYFEIFFAWAKVKLKSVFGNIMKELFLRICTMILLCGVYLEILTVSQFVYAIVGVYCIRLFIMIVYALRLHEFVLSITLPTNYISILKYSSLIVIAGSVASLLIDMDKTMIERFLPIENVAKYGICAYIASVIIIPSRAMHQITYPLTAKLINEKKINELSILYKKSSLTLFTVSGLLFVLIICNVQELFMLIPDTYELFIWVVILIGCAKLFDNLLGTNNAILYSSDYYRIVLVIGMAMAFIAFVLNWICIPYFGVMGAAIATFVAVCCYNLSKLSIVQRKFGMHPFSKGTLLIFLLIVCFVMGFYFWDFSFHPLLNISIKSICISGGYLGLIIWFNVSPDITNIVTSLFKKSEIG</sequence>